<dbReference type="EMBL" id="LLZH01000134">
    <property type="protein sequence ID" value="KUL33774.1"/>
    <property type="molecule type" value="Genomic_DNA"/>
</dbReference>
<dbReference type="Proteomes" id="UP000053244">
    <property type="component" value="Unassembled WGS sequence"/>
</dbReference>
<keyword evidence="4" id="KW-1185">Reference proteome</keyword>
<dbReference type="PANTHER" id="PTHR43708:SF8">
    <property type="entry name" value="OXIDOREDUCTASE"/>
    <property type="match status" value="1"/>
</dbReference>
<evidence type="ECO:0000313" key="4">
    <source>
        <dbReference type="Proteomes" id="UP000053244"/>
    </source>
</evidence>
<dbReference type="SUPFAM" id="SSF55347">
    <property type="entry name" value="Glyceraldehyde-3-phosphate dehydrogenase-like, C-terminal domain"/>
    <property type="match status" value="1"/>
</dbReference>
<dbReference type="RefSeq" id="WP_067691708.1">
    <property type="nucleotide sequence ID" value="NZ_LLZH01000134.1"/>
</dbReference>
<dbReference type="InterPro" id="IPR036291">
    <property type="entry name" value="NAD(P)-bd_dom_sf"/>
</dbReference>
<name>A0A0X3UMJ0_9ACTN</name>
<feature type="domain" description="Gfo/Idh/MocA-like oxidoreductase N-terminal" evidence="1">
    <location>
        <begin position="1"/>
        <end position="119"/>
    </location>
</feature>
<proteinExistence type="predicted"/>
<dbReference type="Pfam" id="PF22725">
    <property type="entry name" value="GFO_IDH_MocA_C3"/>
    <property type="match status" value="1"/>
</dbReference>
<reference evidence="3 4" key="1">
    <citation type="submission" date="2015-10" db="EMBL/GenBank/DDBJ databases">
        <authorList>
            <person name="Gilbert D.G."/>
        </authorList>
    </citation>
    <scope>NUCLEOTIDE SEQUENCE [LARGE SCALE GENOMIC DNA]</scope>
    <source>
        <strain evidence="3 4">NRRL B-16712</strain>
    </source>
</reference>
<comment type="caution">
    <text evidence="3">The sequence shown here is derived from an EMBL/GenBank/DDBJ whole genome shotgun (WGS) entry which is preliminary data.</text>
</comment>
<dbReference type="PANTHER" id="PTHR43708">
    <property type="entry name" value="CONSERVED EXPRESSED OXIDOREDUCTASE (EUROFUNG)"/>
    <property type="match status" value="1"/>
</dbReference>
<feature type="domain" description="GFO/IDH/MocA-like oxidoreductase" evidence="2">
    <location>
        <begin position="134"/>
        <end position="255"/>
    </location>
</feature>
<dbReference type="OrthoDB" id="256869at2"/>
<dbReference type="SUPFAM" id="SSF51735">
    <property type="entry name" value="NAD(P)-binding Rossmann-fold domains"/>
    <property type="match status" value="1"/>
</dbReference>
<dbReference type="Gene3D" id="3.30.360.10">
    <property type="entry name" value="Dihydrodipicolinate Reductase, domain 2"/>
    <property type="match status" value="1"/>
</dbReference>
<dbReference type="Pfam" id="PF01408">
    <property type="entry name" value="GFO_IDH_MocA"/>
    <property type="match status" value="1"/>
</dbReference>
<dbReference type="InterPro" id="IPR051317">
    <property type="entry name" value="Gfo/Idh/MocA_oxidoreduct"/>
</dbReference>
<evidence type="ECO:0008006" key="5">
    <source>
        <dbReference type="Google" id="ProtNLM"/>
    </source>
</evidence>
<evidence type="ECO:0000259" key="1">
    <source>
        <dbReference type="Pfam" id="PF01408"/>
    </source>
</evidence>
<dbReference type="InterPro" id="IPR000683">
    <property type="entry name" value="Gfo/Idh/MocA-like_OxRdtase_N"/>
</dbReference>
<dbReference type="InterPro" id="IPR055170">
    <property type="entry name" value="GFO_IDH_MocA-like_dom"/>
</dbReference>
<gene>
    <name evidence="3" type="ORF">ADL15_17425</name>
</gene>
<dbReference type="Gene3D" id="3.40.50.720">
    <property type="entry name" value="NAD(P)-binding Rossmann-like Domain"/>
    <property type="match status" value="1"/>
</dbReference>
<organism evidence="3 4">
    <name type="scientific">Actinoplanes awajinensis subsp. mycoplanecinus</name>
    <dbReference type="NCBI Taxonomy" id="135947"/>
    <lineage>
        <taxon>Bacteria</taxon>
        <taxon>Bacillati</taxon>
        <taxon>Actinomycetota</taxon>
        <taxon>Actinomycetes</taxon>
        <taxon>Micromonosporales</taxon>
        <taxon>Micromonosporaceae</taxon>
        <taxon>Actinoplanes</taxon>
    </lineage>
</organism>
<accession>A0A0X3UMJ0</accession>
<dbReference type="GO" id="GO:0000166">
    <property type="term" value="F:nucleotide binding"/>
    <property type="evidence" value="ECO:0007669"/>
    <property type="project" value="InterPro"/>
</dbReference>
<evidence type="ECO:0000259" key="2">
    <source>
        <dbReference type="Pfam" id="PF22725"/>
    </source>
</evidence>
<protein>
    <recommendedName>
        <fullName evidence="5">Dehydrogenase</fullName>
    </recommendedName>
</protein>
<evidence type="ECO:0000313" key="3">
    <source>
        <dbReference type="EMBL" id="KUL33774.1"/>
    </source>
</evidence>
<sequence>MRIAIIGFGTAGEGRLHAYRTVAAGRVVAVLDPSPERRARALRLDPGVVTYATLAELLAAQPVDAVDICAPPNRHVELEREALTAGLHVICEKPVAVRTDEALDLINLARERGRLLYPAHNYGFSPMMRVLTGAVTGGRLGGPLRARFQIARDSHARGVPGWQPDWRRDVAVAQGGIMLDHGTHCAYMATQLFGEAPRTVSCLAQWADGDAASGMDLAARLNLEFNGGGTCEIDLSWVSGTRSNRYLLSGPGGTADVHDGVAEVRTAHGVERTDLAPPSRDQTHQEWFGGMFADFAGLVAAGTGWDRPMREVVTTTALIEAAYRSAGRGGEPVVPAGFSAAQAR</sequence>
<dbReference type="AlphaFoldDB" id="A0A0X3UMJ0"/>